<accession>A0ACC2IVN4</accession>
<evidence type="ECO:0000313" key="2">
    <source>
        <dbReference type="Proteomes" id="UP001153334"/>
    </source>
</evidence>
<proteinExistence type="predicted"/>
<evidence type="ECO:0000313" key="1">
    <source>
        <dbReference type="EMBL" id="KAJ8119162.1"/>
    </source>
</evidence>
<dbReference type="Proteomes" id="UP001153334">
    <property type="component" value="Unassembled WGS sequence"/>
</dbReference>
<organism evidence="1 2">
    <name type="scientific">Nemania bipapillata</name>
    <dbReference type="NCBI Taxonomy" id="110536"/>
    <lineage>
        <taxon>Eukaryota</taxon>
        <taxon>Fungi</taxon>
        <taxon>Dikarya</taxon>
        <taxon>Ascomycota</taxon>
        <taxon>Pezizomycotina</taxon>
        <taxon>Sordariomycetes</taxon>
        <taxon>Xylariomycetidae</taxon>
        <taxon>Xylariales</taxon>
        <taxon>Xylariaceae</taxon>
        <taxon>Nemania</taxon>
    </lineage>
</organism>
<reference evidence="1" key="1">
    <citation type="submission" date="2022-11" db="EMBL/GenBank/DDBJ databases">
        <title>Genome Sequence of Nemania bipapillata.</title>
        <authorList>
            <person name="Buettner E."/>
        </authorList>
    </citation>
    <scope>NUCLEOTIDE SEQUENCE</scope>
    <source>
        <strain evidence="1">CP14</strain>
    </source>
</reference>
<comment type="caution">
    <text evidence="1">The sequence shown here is derived from an EMBL/GenBank/DDBJ whole genome shotgun (WGS) entry which is preliminary data.</text>
</comment>
<dbReference type="EMBL" id="JAPESX010000953">
    <property type="protein sequence ID" value="KAJ8119162.1"/>
    <property type="molecule type" value="Genomic_DNA"/>
</dbReference>
<sequence>MERKRKLPARAAARVEQVSKKRNSTPPDPSTTSTPPSALTSPQRAESVAQEPPPPVSTPLPKSLLPGQPLPTVEKPQPDDLSQKEFQSVQESGVMAESLSRSRQKWIHDGVFEKYWTKPTKRKGVVREDSNNPAKDTMTKIGQITITVEPHLLEATMYAVKEPRPTPTTDGCIYDCTRDDIRDRSLALISHYSLTFPSVHSTSTASTASSVLLASRPT</sequence>
<gene>
    <name evidence="1" type="ORF">ONZ43_g3846</name>
</gene>
<keyword evidence="2" id="KW-1185">Reference proteome</keyword>
<name>A0ACC2IVN4_9PEZI</name>
<protein>
    <submittedName>
        <fullName evidence="1">Uncharacterized protein</fullName>
    </submittedName>
</protein>